<evidence type="ECO:0000313" key="2">
    <source>
        <dbReference type="EMBL" id="KAL3685958.1"/>
    </source>
</evidence>
<evidence type="ECO:0000313" key="3">
    <source>
        <dbReference type="Proteomes" id="UP001633002"/>
    </source>
</evidence>
<feature type="chain" id="PRO_5044815869" evidence="1">
    <location>
        <begin position="32"/>
        <end position="456"/>
    </location>
</feature>
<organism evidence="2 3">
    <name type="scientific">Riccia sorocarpa</name>
    <dbReference type="NCBI Taxonomy" id="122646"/>
    <lineage>
        <taxon>Eukaryota</taxon>
        <taxon>Viridiplantae</taxon>
        <taxon>Streptophyta</taxon>
        <taxon>Embryophyta</taxon>
        <taxon>Marchantiophyta</taxon>
        <taxon>Marchantiopsida</taxon>
        <taxon>Marchantiidae</taxon>
        <taxon>Marchantiales</taxon>
        <taxon>Ricciaceae</taxon>
        <taxon>Riccia</taxon>
    </lineage>
</organism>
<dbReference type="AlphaFoldDB" id="A0ABD3H3Y2"/>
<protein>
    <submittedName>
        <fullName evidence="2">Uncharacterized protein</fullName>
    </submittedName>
</protein>
<sequence>MEVRTFMTGRLSRGTFFLWLLTSCISWKLQAVDSKTADAGFEEQLKIQIPRAPSVLYPQILEPASEDGIDVFFYFICGAFIEPERYLSFFKTLQAKAEDLSAGGFVAEQVASKRALGLILVGATSRAGNDLLQYPIPVLTVIGERDGLIGYPSAALDTFHNVNVEAEYTKEHTYYYKPVVTIPGMNHVQWADGKNPDFDQGDLVAEIPLEQAHAEAATAVAAFLQVITAGISSTTPENLFWRDTLKAKVDVDLEKRKFGKVLDRQSQGAEDKQVQVAAGSSLTTLNVTVVHHNLIANFKASRPFVIGGKIVIPIYTQPLSGSANTLYNLWVKFRSREAILEDHELIDPSSAEPISTAREFNERTFRKALDLVSDEDEKKYLKEGLQLRFVEDLVLESSQSWDESDVVVGSSADDGRLYECRSPVYRTAEGLSMKLITLARAMNWIYEDSFRPQQRN</sequence>
<proteinExistence type="predicted"/>
<dbReference type="Proteomes" id="UP001633002">
    <property type="component" value="Unassembled WGS sequence"/>
</dbReference>
<dbReference type="EMBL" id="JBJQOH010000006">
    <property type="protein sequence ID" value="KAL3685958.1"/>
    <property type="molecule type" value="Genomic_DNA"/>
</dbReference>
<accession>A0ABD3H3Y2</accession>
<comment type="caution">
    <text evidence="2">The sequence shown here is derived from an EMBL/GenBank/DDBJ whole genome shotgun (WGS) entry which is preliminary data.</text>
</comment>
<gene>
    <name evidence="2" type="ORF">R1sor_003980</name>
</gene>
<name>A0ABD3H3Y2_9MARC</name>
<keyword evidence="3" id="KW-1185">Reference proteome</keyword>
<dbReference type="PROSITE" id="PS51257">
    <property type="entry name" value="PROKAR_LIPOPROTEIN"/>
    <property type="match status" value="1"/>
</dbReference>
<reference evidence="2 3" key="1">
    <citation type="submission" date="2024-09" db="EMBL/GenBank/DDBJ databases">
        <title>Chromosome-scale assembly of Riccia sorocarpa.</title>
        <authorList>
            <person name="Paukszto L."/>
        </authorList>
    </citation>
    <scope>NUCLEOTIDE SEQUENCE [LARGE SCALE GENOMIC DNA]</scope>
    <source>
        <strain evidence="2">LP-2024</strain>
        <tissue evidence="2">Aerial parts of the thallus</tissue>
    </source>
</reference>
<keyword evidence="1" id="KW-0732">Signal</keyword>
<evidence type="ECO:0000256" key="1">
    <source>
        <dbReference type="SAM" id="SignalP"/>
    </source>
</evidence>
<feature type="signal peptide" evidence="1">
    <location>
        <begin position="1"/>
        <end position="31"/>
    </location>
</feature>